<reference evidence="3" key="1">
    <citation type="submission" date="2018-06" db="EMBL/GenBank/DDBJ databases">
        <authorList>
            <person name="Lum Nde A."/>
            <person name="Hugo C."/>
        </authorList>
    </citation>
    <scope>NUCLEOTIDE SEQUENCE [LARGE SCALE GENOMIC DNA]</scope>
    <source>
        <strain evidence="3">1_F178</strain>
    </source>
</reference>
<dbReference type="Pfam" id="PF08308">
    <property type="entry name" value="PEGA"/>
    <property type="match status" value="1"/>
</dbReference>
<dbReference type="AlphaFoldDB" id="A0A3D9C5S2"/>
<organism evidence="2 3">
    <name type="scientific">Chryseobacterium pennae</name>
    <dbReference type="NCBI Taxonomy" id="2258962"/>
    <lineage>
        <taxon>Bacteria</taxon>
        <taxon>Pseudomonadati</taxon>
        <taxon>Bacteroidota</taxon>
        <taxon>Flavobacteriia</taxon>
        <taxon>Flavobacteriales</taxon>
        <taxon>Weeksellaceae</taxon>
        <taxon>Chryseobacterium group</taxon>
        <taxon>Chryseobacterium</taxon>
    </lineage>
</organism>
<protein>
    <recommendedName>
        <fullName evidence="1">PEGA domain-containing protein</fullName>
    </recommendedName>
</protein>
<name>A0A3D9C5S2_9FLAO</name>
<evidence type="ECO:0000313" key="2">
    <source>
        <dbReference type="EMBL" id="REC60831.1"/>
    </source>
</evidence>
<gene>
    <name evidence="2" type="ORF">DRF65_18675</name>
</gene>
<dbReference type="Proteomes" id="UP000256686">
    <property type="component" value="Unassembled WGS sequence"/>
</dbReference>
<dbReference type="InterPro" id="IPR013229">
    <property type="entry name" value="PEGA"/>
</dbReference>
<feature type="domain" description="PEGA" evidence="1">
    <location>
        <begin position="57"/>
        <end position="110"/>
    </location>
</feature>
<evidence type="ECO:0000313" key="3">
    <source>
        <dbReference type="Proteomes" id="UP000256686"/>
    </source>
</evidence>
<accession>A0A3D9C5S2</accession>
<proteinExistence type="predicted"/>
<comment type="caution">
    <text evidence="2">The sequence shown here is derived from an EMBL/GenBank/DDBJ whole genome shotgun (WGS) entry which is preliminary data.</text>
</comment>
<dbReference type="EMBL" id="QNVT01000020">
    <property type="protein sequence ID" value="REC60831.1"/>
    <property type="molecule type" value="Genomic_DNA"/>
</dbReference>
<keyword evidence="3" id="KW-1185">Reference proteome</keyword>
<sequence length="153" mass="16748">MPIVTNYFVSSHAEKRAGRLNFLIKYMKNNLSIVLLLGIAHSTTSCATIFTGTNDKISFNSTPEGATVFHKGVEKCVTPCTVNIPRSLSKQTVTFEKEGFNHQEVKLDKNFNAVTLLNILFGGAIGVGIDAATGSLTKYSTKKYEVELEAKQQ</sequence>
<evidence type="ECO:0000259" key="1">
    <source>
        <dbReference type="Pfam" id="PF08308"/>
    </source>
</evidence>